<protein>
    <submittedName>
        <fullName evidence="2">Uncharacterized protein</fullName>
    </submittedName>
</protein>
<organism evidence="2 3">
    <name type="scientific">Corchorus capsularis</name>
    <name type="common">Jute</name>
    <dbReference type="NCBI Taxonomy" id="210143"/>
    <lineage>
        <taxon>Eukaryota</taxon>
        <taxon>Viridiplantae</taxon>
        <taxon>Streptophyta</taxon>
        <taxon>Embryophyta</taxon>
        <taxon>Tracheophyta</taxon>
        <taxon>Spermatophyta</taxon>
        <taxon>Magnoliopsida</taxon>
        <taxon>eudicotyledons</taxon>
        <taxon>Gunneridae</taxon>
        <taxon>Pentapetalae</taxon>
        <taxon>rosids</taxon>
        <taxon>malvids</taxon>
        <taxon>Malvales</taxon>
        <taxon>Malvaceae</taxon>
        <taxon>Grewioideae</taxon>
        <taxon>Apeibeae</taxon>
        <taxon>Corchorus</taxon>
    </lineage>
</organism>
<evidence type="ECO:0000313" key="2">
    <source>
        <dbReference type="EMBL" id="OMP00309.1"/>
    </source>
</evidence>
<evidence type="ECO:0000313" key="3">
    <source>
        <dbReference type="Proteomes" id="UP000188268"/>
    </source>
</evidence>
<accession>A0A1R3JZN6</accession>
<name>A0A1R3JZN6_COCAP</name>
<dbReference type="AlphaFoldDB" id="A0A1R3JZN6"/>
<sequence length="25" mass="2855">MDPSRSLPGYQEMIRWNSQSTNGVT</sequence>
<reference evidence="2 3" key="1">
    <citation type="submission" date="2013-09" db="EMBL/GenBank/DDBJ databases">
        <title>Corchorus capsularis genome sequencing.</title>
        <authorList>
            <person name="Alam M."/>
            <person name="Haque M.S."/>
            <person name="Islam M.S."/>
            <person name="Emdad E.M."/>
            <person name="Islam M.M."/>
            <person name="Ahmed B."/>
            <person name="Halim A."/>
            <person name="Hossen Q.M.M."/>
            <person name="Hossain M.Z."/>
            <person name="Ahmed R."/>
            <person name="Khan M.M."/>
            <person name="Islam R."/>
            <person name="Rashid M.M."/>
            <person name="Khan S.A."/>
            <person name="Rahman M.S."/>
            <person name="Alam M."/>
        </authorList>
    </citation>
    <scope>NUCLEOTIDE SEQUENCE [LARGE SCALE GENOMIC DNA]</scope>
    <source>
        <strain evidence="3">cv. CVL-1</strain>
        <tissue evidence="2">Whole seedling</tissue>
    </source>
</reference>
<feature type="region of interest" description="Disordered" evidence="1">
    <location>
        <begin position="1"/>
        <end position="25"/>
    </location>
</feature>
<proteinExistence type="predicted"/>
<dbReference type="Proteomes" id="UP000188268">
    <property type="component" value="Unassembled WGS sequence"/>
</dbReference>
<feature type="compositionally biased region" description="Polar residues" evidence="1">
    <location>
        <begin position="16"/>
        <end position="25"/>
    </location>
</feature>
<gene>
    <name evidence="2" type="ORF">CCACVL1_03383</name>
</gene>
<comment type="caution">
    <text evidence="2">The sequence shown here is derived from an EMBL/GenBank/DDBJ whole genome shotgun (WGS) entry which is preliminary data.</text>
</comment>
<keyword evidence="3" id="KW-1185">Reference proteome</keyword>
<dbReference type="EMBL" id="AWWV01006667">
    <property type="protein sequence ID" value="OMP00309.1"/>
    <property type="molecule type" value="Genomic_DNA"/>
</dbReference>
<evidence type="ECO:0000256" key="1">
    <source>
        <dbReference type="SAM" id="MobiDB-lite"/>
    </source>
</evidence>
<dbReference type="Gramene" id="OMP00309">
    <property type="protein sequence ID" value="OMP00309"/>
    <property type="gene ID" value="CCACVL1_03383"/>
</dbReference>